<evidence type="ECO:0000313" key="3">
    <source>
        <dbReference type="Proteomes" id="UP000077667"/>
    </source>
</evidence>
<organism evidence="2 3">
    <name type="scientific">Niabella ginsenosidivorans</name>
    <dbReference type="NCBI Taxonomy" id="1176587"/>
    <lineage>
        <taxon>Bacteria</taxon>
        <taxon>Pseudomonadati</taxon>
        <taxon>Bacteroidota</taxon>
        <taxon>Chitinophagia</taxon>
        <taxon>Chitinophagales</taxon>
        <taxon>Chitinophagaceae</taxon>
        <taxon>Niabella</taxon>
    </lineage>
</organism>
<reference evidence="2 3" key="1">
    <citation type="submission" date="2016-05" db="EMBL/GenBank/DDBJ databases">
        <title>Niabella ginsenosidivorans BS26 whole genome sequencing.</title>
        <authorList>
            <person name="Im W.T."/>
            <person name="Siddiqi M.Z."/>
        </authorList>
    </citation>
    <scope>NUCLEOTIDE SEQUENCE [LARGE SCALE GENOMIC DNA]</scope>
    <source>
        <strain evidence="2 3">BS26</strain>
    </source>
</reference>
<gene>
    <name evidence="2" type="ORF">A8C56_06460</name>
</gene>
<feature type="region of interest" description="Disordered" evidence="1">
    <location>
        <begin position="29"/>
        <end position="51"/>
    </location>
</feature>
<name>A0A1A9I004_9BACT</name>
<evidence type="ECO:0000313" key="2">
    <source>
        <dbReference type="EMBL" id="ANH80665.1"/>
    </source>
</evidence>
<keyword evidence="3" id="KW-1185">Reference proteome</keyword>
<sequence>MQKNDLRQSAFRTFGTAEDKKMIVAAIHINDPADTADPRRKNDPGSGASEQEALPKILFLYNAAA</sequence>
<protein>
    <submittedName>
        <fullName evidence="2">Uncharacterized protein</fullName>
    </submittedName>
</protein>
<dbReference type="KEGG" id="nia:A8C56_06460"/>
<proteinExistence type="predicted"/>
<evidence type="ECO:0000256" key="1">
    <source>
        <dbReference type="SAM" id="MobiDB-lite"/>
    </source>
</evidence>
<dbReference type="AlphaFoldDB" id="A0A1A9I004"/>
<dbReference type="EMBL" id="CP015772">
    <property type="protein sequence ID" value="ANH80665.1"/>
    <property type="molecule type" value="Genomic_DNA"/>
</dbReference>
<dbReference type="STRING" id="1176587.A8C56_06460"/>
<accession>A0A1A9I004</accession>
<dbReference type="Proteomes" id="UP000077667">
    <property type="component" value="Chromosome"/>
</dbReference>